<dbReference type="AlphaFoldDB" id="A0A8S1WHE8"/>
<protein>
    <recommendedName>
        <fullName evidence="2">Chaperone DnaJ C-terminal domain-containing protein</fullName>
    </recommendedName>
</protein>
<dbReference type="InterPro" id="IPR002939">
    <property type="entry name" value="DnaJ_C"/>
</dbReference>
<evidence type="ECO:0000313" key="4">
    <source>
        <dbReference type="Proteomes" id="UP000689195"/>
    </source>
</evidence>
<reference evidence="3" key="1">
    <citation type="submission" date="2021-01" db="EMBL/GenBank/DDBJ databases">
        <authorList>
            <consortium name="Genoscope - CEA"/>
            <person name="William W."/>
        </authorList>
    </citation>
    <scope>NUCLEOTIDE SEQUENCE</scope>
</reference>
<evidence type="ECO:0000256" key="1">
    <source>
        <dbReference type="ARBA" id="ARBA00023186"/>
    </source>
</evidence>
<dbReference type="PANTHER" id="PTHR43096">
    <property type="entry name" value="DNAJ HOMOLOG 1, MITOCHONDRIAL-RELATED"/>
    <property type="match status" value="1"/>
</dbReference>
<accession>A0A8S1WHE8</accession>
<dbReference type="PANTHER" id="PTHR43096:SF52">
    <property type="entry name" value="DNAJ HOMOLOG 1, MITOCHONDRIAL-RELATED"/>
    <property type="match status" value="1"/>
</dbReference>
<keyword evidence="1" id="KW-0143">Chaperone</keyword>
<gene>
    <name evidence="3" type="ORF">PPENT_87.1.T0900174</name>
</gene>
<feature type="domain" description="Chaperone DnaJ C-terminal" evidence="2">
    <location>
        <begin position="31"/>
        <end position="206"/>
    </location>
</feature>
<dbReference type="Proteomes" id="UP000689195">
    <property type="component" value="Unassembled WGS sequence"/>
</dbReference>
<dbReference type="EMBL" id="CAJJDO010000090">
    <property type="protein sequence ID" value="CAD8188047.1"/>
    <property type="molecule type" value="Genomic_DNA"/>
</dbReference>
<dbReference type="GO" id="GO:0042026">
    <property type="term" value="P:protein refolding"/>
    <property type="evidence" value="ECO:0007669"/>
    <property type="project" value="TreeGrafter"/>
</dbReference>
<keyword evidence="4" id="KW-1185">Reference proteome</keyword>
<evidence type="ECO:0000313" key="3">
    <source>
        <dbReference type="EMBL" id="CAD8188047.1"/>
    </source>
</evidence>
<dbReference type="GO" id="GO:0051082">
    <property type="term" value="F:unfolded protein binding"/>
    <property type="evidence" value="ECO:0007669"/>
    <property type="project" value="TreeGrafter"/>
</dbReference>
<evidence type="ECO:0000259" key="2">
    <source>
        <dbReference type="Pfam" id="PF01556"/>
    </source>
</evidence>
<name>A0A8S1WHE8_9CILI</name>
<sequence>MKKCLGSLVNYFNKNMVKRKHIIHKKKGYDIKLDLKLSFKNFVIGGKHQLYYGRQKICKTCKGSRCVPGKQAQKGFSCCGSGWLFYIERESSFEVICNNCDGWEKVVRDPYYIYQGSGIVKKEYDIEIELTKGIQNGTIIRQIRYGHASQYSGEPRDFLIEVEDEVEEDNTLRRDGNNIISELDLSVSEMLLGYFYSLNIITLNKVINTILWDLIWVIAMEEGRPFRNSELGDSIATE</sequence>
<proteinExistence type="predicted"/>
<comment type="caution">
    <text evidence="3">The sequence shown here is derived from an EMBL/GenBank/DDBJ whole genome shotgun (WGS) entry which is preliminary data.</text>
</comment>
<organism evidence="3 4">
    <name type="scientific">Paramecium pentaurelia</name>
    <dbReference type="NCBI Taxonomy" id="43138"/>
    <lineage>
        <taxon>Eukaryota</taxon>
        <taxon>Sar</taxon>
        <taxon>Alveolata</taxon>
        <taxon>Ciliophora</taxon>
        <taxon>Intramacronucleata</taxon>
        <taxon>Oligohymenophorea</taxon>
        <taxon>Peniculida</taxon>
        <taxon>Parameciidae</taxon>
        <taxon>Paramecium</taxon>
    </lineage>
</organism>
<dbReference type="GO" id="GO:0005737">
    <property type="term" value="C:cytoplasm"/>
    <property type="evidence" value="ECO:0007669"/>
    <property type="project" value="TreeGrafter"/>
</dbReference>
<dbReference type="Pfam" id="PF01556">
    <property type="entry name" value="DnaJ_C"/>
    <property type="match status" value="1"/>
</dbReference>
<dbReference type="OrthoDB" id="10256793at2759"/>